<protein>
    <submittedName>
        <fullName evidence="1">Uncharacterized protein</fullName>
    </submittedName>
</protein>
<evidence type="ECO:0000313" key="2">
    <source>
        <dbReference type="Proteomes" id="UP000308600"/>
    </source>
</evidence>
<keyword evidence="2" id="KW-1185">Reference proteome</keyword>
<proteinExistence type="predicted"/>
<evidence type="ECO:0000313" key="1">
    <source>
        <dbReference type="EMBL" id="TFK62548.1"/>
    </source>
</evidence>
<organism evidence="1 2">
    <name type="scientific">Pluteus cervinus</name>
    <dbReference type="NCBI Taxonomy" id="181527"/>
    <lineage>
        <taxon>Eukaryota</taxon>
        <taxon>Fungi</taxon>
        <taxon>Dikarya</taxon>
        <taxon>Basidiomycota</taxon>
        <taxon>Agaricomycotina</taxon>
        <taxon>Agaricomycetes</taxon>
        <taxon>Agaricomycetidae</taxon>
        <taxon>Agaricales</taxon>
        <taxon>Pluteineae</taxon>
        <taxon>Pluteaceae</taxon>
        <taxon>Pluteus</taxon>
    </lineage>
</organism>
<dbReference type="Proteomes" id="UP000308600">
    <property type="component" value="Unassembled WGS sequence"/>
</dbReference>
<gene>
    <name evidence="1" type="ORF">BDN72DRAFT_385981</name>
</gene>
<sequence>MTSVILPLFFAFCLAANTLNPPTNLPIQVLFACLLLTTSPSLYDLAFTLALGLSTMFLFKHGIVKFTKAVSGVNVGAGLRRVLSRLDEGLGKGKGVLVYSNCWKC</sequence>
<name>A0ACD3AA60_9AGAR</name>
<dbReference type="EMBL" id="ML208575">
    <property type="protein sequence ID" value="TFK62548.1"/>
    <property type="molecule type" value="Genomic_DNA"/>
</dbReference>
<accession>A0ACD3AA60</accession>
<reference evidence="1 2" key="1">
    <citation type="journal article" date="2019" name="Nat. Ecol. Evol.">
        <title>Megaphylogeny resolves global patterns of mushroom evolution.</title>
        <authorList>
            <person name="Varga T."/>
            <person name="Krizsan K."/>
            <person name="Foldi C."/>
            <person name="Dima B."/>
            <person name="Sanchez-Garcia M."/>
            <person name="Sanchez-Ramirez S."/>
            <person name="Szollosi G.J."/>
            <person name="Szarkandi J.G."/>
            <person name="Papp V."/>
            <person name="Albert L."/>
            <person name="Andreopoulos W."/>
            <person name="Angelini C."/>
            <person name="Antonin V."/>
            <person name="Barry K.W."/>
            <person name="Bougher N.L."/>
            <person name="Buchanan P."/>
            <person name="Buyck B."/>
            <person name="Bense V."/>
            <person name="Catcheside P."/>
            <person name="Chovatia M."/>
            <person name="Cooper J."/>
            <person name="Damon W."/>
            <person name="Desjardin D."/>
            <person name="Finy P."/>
            <person name="Geml J."/>
            <person name="Haridas S."/>
            <person name="Hughes K."/>
            <person name="Justo A."/>
            <person name="Karasinski D."/>
            <person name="Kautmanova I."/>
            <person name="Kiss B."/>
            <person name="Kocsube S."/>
            <person name="Kotiranta H."/>
            <person name="LaButti K.M."/>
            <person name="Lechner B.E."/>
            <person name="Liimatainen K."/>
            <person name="Lipzen A."/>
            <person name="Lukacs Z."/>
            <person name="Mihaltcheva S."/>
            <person name="Morgado L.N."/>
            <person name="Niskanen T."/>
            <person name="Noordeloos M.E."/>
            <person name="Ohm R.A."/>
            <person name="Ortiz-Santana B."/>
            <person name="Ovrebo C."/>
            <person name="Racz N."/>
            <person name="Riley R."/>
            <person name="Savchenko A."/>
            <person name="Shiryaev A."/>
            <person name="Soop K."/>
            <person name="Spirin V."/>
            <person name="Szebenyi C."/>
            <person name="Tomsovsky M."/>
            <person name="Tulloss R.E."/>
            <person name="Uehling J."/>
            <person name="Grigoriev I.V."/>
            <person name="Vagvolgyi C."/>
            <person name="Papp T."/>
            <person name="Martin F.M."/>
            <person name="Miettinen O."/>
            <person name="Hibbett D.S."/>
            <person name="Nagy L.G."/>
        </authorList>
    </citation>
    <scope>NUCLEOTIDE SEQUENCE [LARGE SCALE GENOMIC DNA]</scope>
    <source>
        <strain evidence="1 2">NL-1719</strain>
    </source>
</reference>